<evidence type="ECO:0000259" key="3">
    <source>
        <dbReference type="PROSITE" id="PS51259"/>
    </source>
</evidence>
<feature type="region of interest" description="Disordered" evidence="1">
    <location>
        <begin position="121"/>
        <end position="155"/>
    </location>
</feature>
<evidence type="ECO:0000259" key="2">
    <source>
        <dbReference type="PROSITE" id="PS51258"/>
    </source>
</evidence>
<dbReference type="InterPro" id="IPR014772">
    <property type="entry name" value="Munc13_dom-2"/>
</dbReference>
<dbReference type="EMBL" id="OU466860">
    <property type="protein sequence ID" value="CAH2060654.1"/>
    <property type="molecule type" value="Genomic_DNA"/>
</dbReference>
<dbReference type="AlphaFoldDB" id="A0AAU9S696"/>
<dbReference type="InterPro" id="IPR057984">
    <property type="entry name" value="PATROL1_C"/>
</dbReference>
<dbReference type="PROSITE" id="PS51258">
    <property type="entry name" value="MHD1"/>
    <property type="match status" value="1"/>
</dbReference>
<reference evidence="4 5" key="1">
    <citation type="submission" date="2022-03" db="EMBL/GenBank/DDBJ databases">
        <authorList>
            <person name="Nunn A."/>
            <person name="Chopra R."/>
            <person name="Nunn A."/>
            <person name="Contreras Garrido A."/>
        </authorList>
    </citation>
    <scope>NUCLEOTIDE SEQUENCE [LARGE SCALE GENOMIC DNA]</scope>
</reference>
<proteinExistence type="predicted"/>
<feature type="region of interest" description="Disordered" evidence="1">
    <location>
        <begin position="7"/>
        <end position="38"/>
    </location>
</feature>
<evidence type="ECO:0000313" key="4">
    <source>
        <dbReference type="EMBL" id="CAH2060654.1"/>
    </source>
</evidence>
<dbReference type="Pfam" id="PF25761">
    <property type="entry name" value="TPR_PATROL1"/>
    <property type="match status" value="1"/>
</dbReference>
<dbReference type="PANTHER" id="PTHR31280">
    <property type="entry name" value="PROTEIN UNC-13 HOMOLOG"/>
    <property type="match status" value="1"/>
</dbReference>
<evidence type="ECO:0000313" key="5">
    <source>
        <dbReference type="Proteomes" id="UP000836841"/>
    </source>
</evidence>
<dbReference type="PANTHER" id="PTHR31280:SF4">
    <property type="entry name" value="ELONGATION FACTOR TS (DUF810)"/>
    <property type="match status" value="1"/>
</dbReference>
<sequence length="990" mass="109716">MAHLFRELSLGHSKRETTTPPPATSRSSSMASVIPSDLPPSPLGQLAVQLPESDLRFTAYEIFVAACRSATGKPLSSAVSSVAVPNPDSPIKGGSPASPAIQRSLTAAAASKMKKALGMKSLSSLSPGSTKSPGSGPGSGSGSGGKSKRPTTVGELMRIQMRVSETVDSRVRRAFLRIAASQVGRKIESVVLPLELLQQLKSSDFTDQQEYDAWLKRSLKVLEAGLLLHPRVPLDKTNSSHRLRQIIHGALDRPLETGRNNEQMQSLRSAVMSLATRSDGSFSDSCHWADGSPFNLRLYELLLEACFDSNDESSMVEEVDDLMEHIKKTWVILGINQVLHNLCFTWLLFSRYVVTGQVDMDLLHACDASLAEVAKDAKTTKDPEYSQVLSATLSAILGWAEKRLLAYHDTFNRSNVGTMEGIVSLGVSAARILVEDISNEYRRRRKGEVDVARTRIETYIRSSLRTAFAQRMEKADSSRRASRNQKNPLPVLAILAEDIGELAVQEKRMFSPIWKRWHPFAAGVAVATLHVCYGNEIKQFISGISELTPDAVQVLRVADKLEKDLVQIAVEDSVDSDDGGKAIIREMPPFEAETVIANLVKDWIKARIERLKEWVDRNLQQENQGGYAQSAAEVLRITDETLEAFFQLPIPMHPAVLPDLIIGVDKYLQYYVSKAKSGCGSRTTYMPTMPALTRCTTESKFQGVWKKKEKAVPSQKRNSQVLIANGENSFGVTQICVRINSLHKIRSELDAVEKRVITHLRNCESAHTDDFSNGLGKKFELTPAACIEGVQQLSESLAYKVVFHDLSHALWDGLYICDLSSSRIEPFLQELEQNLTVVAETVHERVRTRIITDIMRASFDGFLLVLLAGGPSRAFTIQDSQIMEEDFKSMKNLFWANGDGLAMDLIDKFSTTVRGVMPLFSTDTESLIERFKGMTLEAYGSSAKSRLPLPPTSGQWNGMEPNTVLRVLCYRNDESATRFLKKTYNLPKKL</sequence>
<feature type="compositionally biased region" description="Low complexity" evidence="1">
    <location>
        <begin position="121"/>
        <end position="134"/>
    </location>
</feature>
<dbReference type="PROSITE" id="PS51259">
    <property type="entry name" value="MHD2"/>
    <property type="match status" value="1"/>
</dbReference>
<feature type="domain" description="MHD1" evidence="2">
    <location>
        <begin position="552"/>
        <end position="689"/>
    </location>
</feature>
<accession>A0AAU9S696</accession>
<evidence type="ECO:0000256" key="1">
    <source>
        <dbReference type="SAM" id="MobiDB-lite"/>
    </source>
</evidence>
<protein>
    <submittedName>
        <fullName evidence="4">Uncharacterized protein</fullName>
    </submittedName>
</protein>
<gene>
    <name evidence="4" type="ORF">TAV2_LOCUS14497</name>
</gene>
<dbReference type="InterPro" id="IPR014770">
    <property type="entry name" value="Munc13_1"/>
</dbReference>
<organism evidence="4 5">
    <name type="scientific">Thlaspi arvense</name>
    <name type="common">Field penny-cress</name>
    <dbReference type="NCBI Taxonomy" id="13288"/>
    <lineage>
        <taxon>Eukaryota</taxon>
        <taxon>Viridiplantae</taxon>
        <taxon>Streptophyta</taxon>
        <taxon>Embryophyta</taxon>
        <taxon>Tracheophyta</taxon>
        <taxon>Spermatophyta</taxon>
        <taxon>Magnoliopsida</taxon>
        <taxon>eudicotyledons</taxon>
        <taxon>Gunneridae</taxon>
        <taxon>Pentapetalae</taxon>
        <taxon>rosids</taxon>
        <taxon>malvids</taxon>
        <taxon>Brassicales</taxon>
        <taxon>Brassicaceae</taxon>
        <taxon>Thlaspideae</taxon>
        <taxon>Thlaspi</taxon>
    </lineage>
</organism>
<dbReference type="InterPro" id="IPR008528">
    <property type="entry name" value="unc-13_homologue"/>
</dbReference>
<dbReference type="Proteomes" id="UP000836841">
    <property type="component" value="Chromosome 4"/>
</dbReference>
<keyword evidence="5" id="KW-1185">Reference proteome</keyword>
<feature type="compositionally biased region" description="Gly residues" evidence="1">
    <location>
        <begin position="135"/>
        <end position="145"/>
    </location>
</feature>
<feature type="domain" description="MHD2" evidence="3">
    <location>
        <begin position="821"/>
        <end position="931"/>
    </location>
</feature>
<name>A0AAU9S696_THLAR</name>